<evidence type="ECO:0000313" key="4">
    <source>
        <dbReference type="Proteomes" id="UP000245125"/>
    </source>
</evidence>
<dbReference type="AlphaFoldDB" id="A0A2U3QHV9"/>
<dbReference type="Gene3D" id="3.30.450.40">
    <property type="match status" value="1"/>
</dbReference>
<dbReference type="PROSITE" id="PS51832">
    <property type="entry name" value="HD_GYP"/>
    <property type="match status" value="1"/>
</dbReference>
<dbReference type="Gene3D" id="1.10.3210.10">
    <property type="entry name" value="Hypothetical protein af1432"/>
    <property type="match status" value="1"/>
</dbReference>
<name>A0A2U3QHV9_9BACT</name>
<keyword evidence="1" id="KW-1133">Transmembrane helix</keyword>
<keyword evidence="1" id="KW-0472">Membrane</keyword>
<dbReference type="PANTHER" id="PTHR43155:SF2">
    <property type="entry name" value="CYCLIC DI-GMP PHOSPHODIESTERASE PA4108"/>
    <property type="match status" value="1"/>
</dbReference>
<dbReference type="Proteomes" id="UP000245125">
    <property type="component" value="Unassembled WGS sequence"/>
</dbReference>
<feature type="transmembrane region" description="Helical" evidence="1">
    <location>
        <begin position="20"/>
        <end position="44"/>
    </location>
</feature>
<evidence type="ECO:0000256" key="1">
    <source>
        <dbReference type="SAM" id="Phobius"/>
    </source>
</evidence>
<dbReference type="Pfam" id="PF01590">
    <property type="entry name" value="GAF"/>
    <property type="match status" value="1"/>
</dbReference>
<dbReference type="Pfam" id="PF13487">
    <property type="entry name" value="HD_5"/>
    <property type="match status" value="1"/>
</dbReference>
<dbReference type="PANTHER" id="PTHR43155">
    <property type="entry name" value="CYCLIC DI-GMP PHOSPHODIESTERASE PA4108-RELATED"/>
    <property type="match status" value="1"/>
</dbReference>
<dbReference type="SUPFAM" id="SSF109604">
    <property type="entry name" value="HD-domain/PDEase-like"/>
    <property type="match status" value="1"/>
</dbReference>
<feature type="domain" description="HD-GYP" evidence="2">
    <location>
        <begin position="255"/>
        <end position="437"/>
    </location>
</feature>
<dbReference type="InterPro" id="IPR003018">
    <property type="entry name" value="GAF"/>
</dbReference>
<proteinExistence type="predicted"/>
<keyword evidence="1" id="KW-0812">Transmembrane</keyword>
<dbReference type="InterPro" id="IPR029016">
    <property type="entry name" value="GAF-like_dom_sf"/>
</dbReference>
<sequence length="437" mass="49649">MAEDYQKSKNQAIQEISKKIRLSFLIITLVIVTLFVVVLNHIYGSYSLSLAFLPDISVAMIVGIALFLSVVGLVFSIGISRQVLRIIHDYSSRLEKILNITRDLREEIYGDILLEKIMDYALAITSSQAGSILLLDGDSLVFKIAKGQKDQELIGTSLKKGTGICGWVADNAKPIRIIDAAQDKRFNPEVDSMTGYETKTILCVPLKTNSEVIGVLELLNREGGFPYRERDEEIIMYLAEQAAISIIKTKFYEDQKNYEIHLTEMLLEAIDFQIPEKRGHSRRVARYSNIIARGLNMSEAERKKLYLGSLLHDVGFLKINSDETFKKEEYTRHPVVGYEMIKPVNFYADIAPFILYHHERYDGYGYPAKLRGEDIPLEARIIAIAEAFDAMISHISYRIPVSFQEAVDELRQQAGAQFDQELVDIFVTNIEPQHIKV</sequence>
<dbReference type="InterPro" id="IPR003607">
    <property type="entry name" value="HD/PDEase_dom"/>
</dbReference>
<evidence type="ECO:0000259" key="2">
    <source>
        <dbReference type="PROSITE" id="PS51832"/>
    </source>
</evidence>
<reference evidence="4" key="1">
    <citation type="submission" date="2018-03" db="EMBL/GenBank/DDBJ databases">
        <authorList>
            <person name="Zecchin S."/>
        </authorList>
    </citation>
    <scope>NUCLEOTIDE SEQUENCE [LARGE SCALE GENOMIC DNA]</scope>
</reference>
<dbReference type="SMART" id="SM00471">
    <property type="entry name" value="HDc"/>
    <property type="match status" value="1"/>
</dbReference>
<dbReference type="SUPFAM" id="SSF55781">
    <property type="entry name" value="GAF domain-like"/>
    <property type="match status" value="1"/>
</dbReference>
<accession>A0A2U3QHV9</accession>
<dbReference type="SMART" id="SM00065">
    <property type="entry name" value="GAF"/>
    <property type="match status" value="1"/>
</dbReference>
<dbReference type="CDD" id="cd00077">
    <property type="entry name" value="HDc"/>
    <property type="match status" value="1"/>
</dbReference>
<organism evidence="3 4">
    <name type="scientific">Candidatus Sulfobium mesophilum</name>
    <dbReference type="NCBI Taxonomy" id="2016548"/>
    <lineage>
        <taxon>Bacteria</taxon>
        <taxon>Pseudomonadati</taxon>
        <taxon>Nitrospirota</taxon>
        <taxon>Nitrospiria</taxon>
        <taxon>Nitrospirales</taxon>
        <taxon>Nitrospiraceae</taxon>
        <taxon>Candidatus Sulfobium</taxon>
    </lineage>
</organism>
<keyword evidence="4" id="KW-1185">Reference proteome</keyword>
<feature type="transmembrane region" description="Helical" evidence="1">
    <location>
        <begin position="56"/>
        <end position="79"/>
    </location>
</feature>
<gene>
    <name evidence="3" type="ORF">NBG4_390009</name>
</gene>
<protein>
    <recommendedName>
        <fullName evidence="2">HD-GYP domain-containing protein</fullName>
    </recommendedName>
</protein>
<evidence type="ECO:0000313" key="3">
    <source>
        <dbReference type="EMBL" id="SPQ00945.1"/>
    </source>
</evidence>
<dbReference type="OrthoDB" id="9769359at2"/>
<dbReference type="EMBL" id="OUUY01000085">
    <property type="protein sequence ID" value="SPQ00945.1"/>
    <property type="molecule type" value="Genomic_DNA"/>
</dbReference>
<dbReference type="InterPro" id="IPR037522">
    <property type="entry name" value="HD_GYP_dom"/>
</dbReference>